<dbReference type="InterPro" id="IPR010563">
    <property type="entry name" value="TraK_N"/>
</dbReference>
<feature type="domain" description="TraK N-terminal" evidence="2">
    <location>
        <begin position="34"/>
        <end position="132"/>
    </location>
</feature>
<feature type="signal peptide" evidence="1">
    <location>
        <begin position="1"/>
        <end position="27"/>
    </location>
</feature>
<evidence type="ECO:0000256" key="1">
    <source>
        <dbReference type="SAM" id="SignalP"/>
    </source>
</evidence>
<gene>
    <name evidence="4" type="ORF">WG900_02545</name>
</gene>
<feature type="domain" description="TraK C-terminal" evidence="3">
    <location>
        <begin position="137"/>
        <end position="240"/>
    </location>
</feature>
<reference evidence="4 5" key="1">
    <citation type="submission" date="2024-03" db="EMBL/GenBank/DDBJ databases">
        <authorList>
            <person name="Jo J.-H."/>
        </authorList>
    </citation>
    <scope>NUCLEOTIDE SEQUENCE [LARGE SCALE GENOMIC DNA]</scope>
    <source>
        <strain evidence="4 5">AS3R-12</strain>
    </source>
</reference>
<dbReference type="Proteomes" id="UP001379235">
    <property type="component" value="Unassembled WGS sequence"/>
</dbReference>
<keyword evidence="5" id="KW-1185">Reference proteome</keyword>
<sequence length="249" mass="26165">MPFAQKRRAPIIALAVSLLTLASPALADQFKQSADGGTIACSVSARELTRFALIGDQFASVSKISSGYPYNDFAVTHEPVRGDIYVSVPETFAAARISFFATTKAGYVYKFSCSIDKIEAAQVFITNPALAKGDAGHWENQTTPEEAALRLVQAMAAQQTIEGFEVSQPAALPSRVGSLEVQLIAEYRGAALAGKVVRLVNRGAKAMTLAEKDFAPVGALAVSIARATLEPGASTTAYLVGPNGGQGHD</sequence>
<evidence type="ECO:0000313" key="4">
    <source>
        <dbReference type="EMBL" id="MEJ6008791.1"/>
    </source>
</evidence>
<dbReference type="RefSeq" id="WP_339964419.1">
    <property type="nucleotide sequence ID" value="NZ_JBBHJY010000001.1"/>
</dbReference>
<evidence type="ECO:0000259" key="2">
    <source>
        <dbReference type="Pfam" id="PF06586"/>
    </source>
</evidence>
<evidence type="ECO:0000313" key="5">
    <source>
        <dbReference type="Proteomes" id="UP001379235"/>
    </source>
</evidence>
<dbReference type="InterPro" id="IPR055397">
    <property type="entry name" value="TraK_C"/>
</dbReference>
<feature type="chain" id="PRO_5046591891" evidence="1">
    <location>
        <begin position="28"/>
        <end position="249"/>
    </location>
</feature>
<comment type="caution">
    <text evidence="4">The sequence shown here is derived from an EMBL/GenBank/DDBJ whole genome shotgun (WGS) entry which is preliminary data.</text>
</comment>
<keyword evidence="1" id="KW-0732">Signal</keyword>
<proteinExistence type="predicted"/>
<dbReference type="Pfam" id="PF06586">
    <property type="entry name" value="TraK_N"/>
    <property type="match status" value="1"/>
</dbReference>
<accession>A0ABU8S4D0</accession>
<protein>
    <submittedName>
        <fullName evidence="4">Type-F conjugative transfer system secretin TraK</fullName>
    </submittedName>
</protein>
<dbReference type="Pfam" id="PF23536">
    <property type="entry name" value="TraK_C"/>
    <property type="match status" value="1"/>
</dbReference>
<organism evidence="4 5">
    <name type="scientific">Novosphingobium aquae</name>
    <dbReference type="NCBI Taxonomy" id="3133435"/>
    <lineage>
        <taxon>Bacteria</taxon>
        <taxon>Pseudomonadati</taxon>
        <taxon>Pseudomonadota</taxon>
        <taxon>Alphaproteobacteria</taxon>
        <taxon>Sphingomonadales</taxon>
        <taxon>Sphingomonadaceae</taxon>
        <taxon>Novosphingobium</taxon>
    </lineage>
</organism>
<dbReference type="EMBL" id="JBBHJY010000001">
    <property type="protein sequence ID" value="MEJ6008791.1"/>
    <property type="molecule type" value="Genomic_DNA"/>
</dbReference>
<evidence type="ECO:0000259" key="3">
    <source>
        <dbReference type="Pfam" id="PF23536"/>
    </source>
</evidence>
<name>A0ABU8S4D0_9SPHN</name>